<dbReference type="AlphaFoldDB" id="A0A645CRV4"/>
<dbReference type="EMBL" id="VSSQ01029622">
    <property type="protein sequence ID" value="MPM79826.1"/>
    <property type="molecule type" value="Genomic_DNA"/>
</dbReference>
<gene>
    <name evidence="1" type="ORF">SDC9_126868</name>
</gene>
<accession>A0A645CRV4</accession>
<reference evidence="1" key="1">
    <citation type="submission" date="2019-08" db="EMBL/GenBank/DDBJ databases">
        <authorList>
            <person name="Kucharzyk K."/>
            <person name="Murdoch R.W."/>
            <person name="Higgins S."/>
            <person name="Loffler F."/>
        </authorList>
    </citation>
    <scope>NUCLEOTIDE SEQUENCE</scope>
</reference>
<protein>
    <submittedName>
        <fullName evidence="1">Uncharacterized protein</fullName>
    </submittedName>
</protein>
<evidence type="ECO:0000313" key="1">
    <source>
        <dbReference type="EMBL" id="MPM79826.1"/>
    </source>
</evidence>
<sequence length="55" mass="6299">MNYARVLLNSDISTTLTEIVVQNKEAINNKLNNELDILVLVAKQLKTNLAKKMWK</sequence>
<comment type="caution">
    <text evidence="1">The sequence shown here is derived from an EMBL/GenBank/DDBJ whole genome shotgun (WGS) entry which is preliminary data.</text>
</comment>
<proteinExistence type="predicted"/>
<name>A0A645CRV4_9ZZZZ</name>
<organism evidence="1">
    <name type="scientific">bioreactor metagenome</name>
    <dbReference type="NCBI Taxonomy" id="1076179"/>
    <lineage>
        <taxon>unclassified sequences</taxon>
        <taxon>metagenomes</taxon>
        <taxon>ecological metagenomes</taxon>
    </lineage>
</organism>